<evidence type="ECO:0000313" key="3">
    <source>
        <dbReference type="EMBL" id="OQK16745.1"/>
    </source>
</evidence>
<dbReference type="PANTHER" id="PTHR35601">
    <property type="entry name" value="TOXIN RELE"/>
    <property type="match status" value="1"/>
</dbReference>
<accession>A0A1V8M5B2</accession>
<dbReference type="InterPro" id="IPR035093">
    <property type="entry name" value="RelE/ParE_toxin_dom_sf"/>
</dbReference>
<keyword evidence="2" id="KW-1277">Toxin-antitoxin system</keyword>
<dbReference type="NCBIfam" id="TIGR02385">
    <property type="entry name" value="RelE_StbE"/>
    <property type="match status" value="1"/>
</dbReference>
<dbReference type="EMBL" id="LPUF01000001">
    <property type="protein sequence ID" value="OQK16745.1"/>
    <property type="molecule type" value="Genomic_DNA"/>
</dbReference>
<name>A0A1V8M5B2_9GAMM</name>
<dbReference type="RefSeq" id="WP_080521368.1">
    <property type="nucleotide sequence ID" value="NZ_LPUF01000001.1"/>
</dbReference>
<comment type="similarity">
    <text evidence="1">Belongs to the RelE toxin family.</text>
</comment>
<keyword evidence="4" id="KW-1185">Reference proteome</keyword>
<protein>
    <recommendedName>
        <fullName evidence="5">Addiction module antitoxin</fullName>
    </recommendedName>
</protein>
<evidence type="ECO:0000256" key="1">
    <source>
        <dbReference type="ARBA" id="ARBA00006226"/>
    </source>
</evidence>
<evidence type="ECO:0008006" key="5">
    <source>
        <dbReference type="Google" id="ProtNLM"/>
    </source>
</evidence>
<dbReference type="PANTHER" id="PTHR35601:SF1">
    <property type="entry name" value="TOXIN RELE"/>
    <property type="match status" value="1"/>
</dbReference>
<dbReference type="InterPro" id="IPR007712">
    <property type="entry name" value="RelE/ParE_toxin"/>
</dbReference>
<organism evidence="3 4">
    <name type="scientific">Methyloprofundus sedimenti</name>
    <dbReference type="NCBI Taxonomy" id="1420851"/>
    <lineage>
        <taxon>Bacteria</taxon>
        <taxon>Pseudomonadati</taxon>
        <taxon>Pseudomonadota</taxon>
        <taxon>Gammaproteobacteria</taxon>
        <taxon>Methylococcales</taxon>
        <taxon>Methylococcaceae</taxon>
        <taxon>Methyloprofundus</taxon>
    </lineage>
</organism>
<dbReference type="Proteomes" id="UP000191980">
    <property type="component" value="Unassembled WGS sequence"/>
</dbReference>
<comment type="caution">
    <text evidence="3">The sequence shown here is derived from an EMBL/GenBank/DDBJ whole genome shotgun (WGS) entry which is preliminary data.</text>
</comment>
<dbReference type="SUPFAM" id="SSF143011">
    <property type="entry name" value="RelE-like"/>
    <property type="match status" value="1"/>
</dbReference>
<dbReference type="STRING" id="1420851.AU255_02225"/>
<dbReference type="AlphaFoldDB" id="A0A1V8M5B2"/>
<dbReference type="Gene3D" id="3.30.2310.20">
    <property type="entry name" value="RelE-like"/>
    <property type="match status" value="1"/>
</dbReference>
<dbReference type="OrthoDB" id="5570653at2"/>
<evidence type="ECO:0000313" key="4">
    <source>
        <dbReference type="Proteomes" id="UP000191980"/>
    </source>
</evidence>
<dbReference type="Pfam" id="PF05016">
    <property type="entry name" value="ParE_toxin"/>
    <property type="match status" value="1"/>
</dbReference>
<sequence>MTCYKVELKKSAEKSLLKLPKPVIAKVIDLLQGLVHEPRPSGCKKLTGSTNTYRIRTGDYRVVYSIFDDVLVIDVIKIGHRKEIYKY</sequence>
<evidence type="ECO:0000256" key="2">
    <source>
        <dbReference type="ARBA" id="ARBA00022649"/>
    </source>
</evidence>
<gene>
    <name evidence="3" type="ORF">AU255_02225</name>
</gene>
<proteinExistence type="inferred from homology"/>
<reference evidence="3 4" key="1">
    <citation type="submission" date="2015-12" db="EMBL/GenBank/DDBJ databases">
        <authorList>
            <person name="Shamseldin A."/>
            <person name="Moawad H."/>
            <person name="Abd El-Rahim W.M."/>
            <person name="Sadowsky M.J."/>
        </authorList>
    </citation>
    <scope>NUCLEOTIDE SEQUENCE [LARGE SCALE GENOMIC DNA]</scope>
    <source>
        <strain evidence="3 4">WF1</strain>
    </source>
</reference>